<proteinExistence type="predicted"/>
<feature type="region of interest" description="Disordered" evidence="1">
    <location>
        <begin position="1"/>
        <end position="26"/>
    </location>
</feature>
<name>Q0RPE2_FRAAA</name>
<keyword evidence="3" id="KW-1185">Reference proteome</keyword>
<evidence type="ECO:0000256" key="1">
    <source>
        <dbReference type="SAM" id="MobiDB-lite"/>
    </source>
</evidence>
<organism evidence="2 3">
    <name type="scientific">Frankia alni (strain DSM 45986 / CECT 9034 / ACN14a)</name>
    <dbReference type="NCBI Taxonomy" id="326424"/>
    <lineage>
        <taxon>Bacteria</taxon>
        <taxon>Bacillati</taxon>
        <taxon>Actinomycetota</taxon>
        <taxon>Actinomycetes</taxon>
        <taxon>Frankiales</taxon>
        <taxon>Frankiaceae</taxon>
        <taxon>Frankia</taxon>
    </lineage>
</organism>
<dbReference type="Proteomes" id="UP000000657">
    <property type="component" value="Chromosome"/>
</dbReference>
<gene>
    <name evidence="2" type="ordered locus">FRAAL1941</name>
</gene>
<feature type="compositionally biased region" description="Basic and acidic residues" evidence="1">
    <location>
        <begin position="1"/>
        <end position="12"/>
    </location>
</feature>
<accession>Q0RPE2</accession>
<protein>
    <submittedName>
        <fullName evidence="2">Uncharacterized protein</fullName>
    </submittedName>
</protein>
<dbReference type="KEGG" id="fal:FRAAL1941"/>
<dbReference type="EMBL" id="CT573213">
    <property type="protein sequence ID" value="CAJ60590.1"/>
    <property type="molecule type" value="Genomic_DNA"/>
</dbReference>
<evidence type="ECO:0000313" key="3">
    <source>
        <dbReference type="Proteomes" id="UP000000657"/>
    </source>
</evidence>
<dbReference type="HOGENOM" id="CLU_3310168_0_0_11"/>
<sequence length="39" mass="4434">MEFDAGRPRASEPRGTTAAREDRRLGNYNSLPKVSIWMP</sequence>
<evidence type="ECO:0000313" key="2">
    <source>
        <dbReference type="EMBL" id="CAJ60590.1"/>
    </source>
</evidence>
<reference evidence="2 3" key="1">
    <citation type="journal article" date="2007" name="Genome Res.">
        <title>Genome characteristics of facultatively symbiotic Frankia sp. strains reflect host range and host plant biogeography.</title>
        <authorList>
            <person name="Normand P."/>
            <person name="Lapierre P."/>
            <person name="Tisa L.S."/>
            <person name="Gogarten J.P."/>
            <person name="Alloisio N."/>
            <person name="Bagnarol E."/>
            <person name="Bassi C.A."/>
            <person name="Berry A.M."/>
            <person name="Bickhart D.M."/>
            <person name="Choisne N."/>
            <person name="Couloux A."/>
            <person name="Cournoyer B."/>
            <person name="Cruveiller S."/>
            <person name="Daubin V."/>
            <person name="Demange N."/>
            <person name="Francino M.P."/>
            <person name="Goltsman E."/>
            <person name="Huang Y."/>
            <person name="Kopp O.R."/>
            <person name="Labarre L."/>
            <person name="Lapidus A."/>
            <person name="Lavire C."/>
            <person name="Marechal J."/>
            <person name="Martinez M."/>
            <person name="Mastronunzio J.E."/>
            <person name="Mullin B.C."/>
            <person name="Niemann J."/>
            <person name="Pujic P."/>
            <person name="Rawnsley T."/>
            <person name="Rouy Z."/>
            <person name="Schenowitz C."/>
            <person name="Sellstedt A."/>
            <person name="Tavares F."/>
            <person name="Tomkins J.P."/>
            <person name="Vallenet D."/>
            <person name="Valverde C."/>
            <person name="Wall L.G."/>
            <person name="Wang Y."/>
            <person name="Medigue C."/>
            <person name="Benson D.R."/>
        </authorList>
    </citation>
    <scope>NUCLEOTIDE SEQUENCE [LARGE SCALE GENOMIC DNA]</scope>
    <source>
        <strain evidence="3">DSM 45986 / CECT 9034 / ACN14a</strain>
    </source>
</reference>
<dbReference type="AlphaFoldDB" id="Q0RPE2"/>